<proteinExistence type="predicted"/>
<protein>
    <submittedName>
        <fullName evidence="2">Plasmid segregation protein ParM</fullName>
    </submittedName>
</protein>
<dbReference type="InterPro" id="IPR040607">
    <property type="entry name" value="ALP_N"/>
</dbReference>
<dbReference type="InterPro" id="IPR043129">
    <property type="entry name" value="ATPase_NBD"/>
</dbReference>
<name>A0ABS2MT54_9FIRM</name>
<dbReference type="Pfam" id="PF17989">
    <property type="entry name" value="ALP_N"/>
    <property type="match status" value="1"/>
</dbReference>
<sequence>MYVKVIVDAGKFNTKVITERGGQIKKAIYRTKAMPTQEEKSTNRGNFVVEIPGLEDPSFKNKVMFGKSDAVFSVDYDREKKKDIHKIAIYTAIADSVSPGDVVTDVIVGYPISLFKNVNARNDFADYIKGDGKVEMKLNGVPIHFYIEKVTVLPESSGIILARFKEFKRETVAVLDFGGLNVNGCIFQNGDIVEGTYFTLDKGVYILKERLKDALNYEFGVNIQDYLMDKIIKEGFIKKDKEKSESFIKKFIAEYMQEVKSQAIRAQWDFDVLSVVVGSGGGSKQFEHFLEDTFGQLEIRENSIWDNAEGWAKVVGLIVN</sequence>
<dbReference type="SUPFAM" id="SSF53067">
    <property type="entry name" value="Actin-like ATPase domain"/>
    <property type="match status" value="2"/>
</dbReference>
<organism evidence="2 3">
    <name type="scientific">Fusibacter tunisiensis</name>
    <dbReference type="NCBI Taxonomy" id="1008308"/>
    <lineage>
        <taxon>Bacteria</taxon>
        <taxon>Bacillati</taxon>
        <taxon>Bacillota</taxon>
        <taxon>Clostridia</taxon>
        <taxon>Eubacteriales</taxon>
        <taxon>Eubacteriales Family XII. Incertae Sedis</taxon>
        <taxon>Fusibacter</taxon>
    </lineage>
</organism>
<keyword evidence="3" id="KW-1185">Reference proteome</keyword>
<dbReference type="RefSeq" id="WP_204665046.1">
    <property type="nucleotide sequence ID" value="NZ_JAFBDT010000023.1"/>
</dbReference>
<dbReference type="Gene3D" id="3.30.420.40">
    <property type="match status" value="2"/>
</dbReference>
<accession>A0ABS2MT54</accession>
<evidence type="ECO:0000313" key="2">
    <source>
        <dbReference type="EMBL" id="MBM7562616.1"/>
    </source>
</evidence>
<comment type="caution">
    <text evidence="2">The sequence shown here is derived from an EMBL/GenBank/DDBJ whole genome shotgun (WGS) entry which is preliminary data.</text>
</comment>
<dbReference type="Proteomes" id="UP000767854">
    <property type="component" value="Unassembled WGS sequence"/>
</dbReference>
<evidence type="ECO:0000313" key="3">
    <source>
        <dbReference type="Proteomes" id="UP000767854"/>
    </source>
</evidence>
<evidence type="ECO:0000259" key="1">
    <source>
        <dbReference type="Pfam" id="PF17989"/>
    </source>
</evidence>
<gene>
    <name evidence="2" type="ORF">JOC49_002177</name>
</gene>
<dbReference type="EMBL" id="JAFBDT010000023">
    <property type="protein sequence ID" value="MBM7562616.1"/>
    <property type="molecule type" value="Genomic_DNA"/>
</dbReference>
<feature type="domain" description="Actin-like protein N-terminal" evidence="1">
    <location>
        <begin position="7"/>
        <end position="158"/>
    </location>
</feature>
<reference evidence="2 3" key="1">
    <citation type="submission" date="2021-01" db="EMBL/GenBank/DDBJ databases">
        <title>Genomic Encyclopedia of Type Strains, Phase IV (KMG-IV): sequencing the most valuable type-strain genomes for metagenomic binning, comparative biology and taxonomic classification.</title>
        <authorList>
            <person name="Goeker M."/>
        </authorList>
    </citation>
    <scope>NUCLEOTIDE SEQUENCE [LARGE SCALE GENOMIC DNA]</scope>
    <source>
        <strain evidence="2 3">DSM 24436</strain>
    </source>
</reference>